<dbReference type="PANTHER" id="PTHR33495:SF2">
    <property type="entry name" value="ANTI-SIGMA FACTOR ANTAGONIST TM_1081-RELATED"/>
    <property type="match status" value="1"/>
</dbReference>
<dbReference type="PANTHER" id="PTHR33495">
    <property type="entry name" value="ANTI-SIGMA FACTOR ANTAGONIST TM_1081-RELATED-RELATED"/>
    <property type="match status" value="1"/>
</dbReference>
<dbReference type="Gene3D" id="3.30.750.24">
    <property type="entry name" value="STAS domain"/>
    <property type="match status" value="1"/>
</dbReference>
<reference evidence="3" key="1">
    <citation type="journal article" date="2019" name="Int. J. Syst. Evol. Microbiol.">
        <title>The Global Catalogue of Microorganisms (GCM) 10K type strain sequencing project: providing services to taxonomists for standard genome sequencing and annotation.</title>
        <authorList>
            <consortium name="The Broad Institute Genomics Platform"/>
            <consortium name="The Broad Institute Genome Sequencing Center for Infectious Disease"/>
            <person name="Wu L."/>
            <person name="Ma J."/>
        </authorList>
    </citation>
    <scope>NUCLEOTIDE SEQUENCE [LARGE SCALE GENOMIC DNA]</scope>
    <source>
        <strain evidence="3">JCM 9458</strain>
    </source>
</reference>
<proteinExistence type="predicted"/>
<dbReference type="InterPro" id="IPR002645">
    <property type="entry name" value="STAS_dom"/>
</dbReference>
<name>A0ABP6T2H4_9ACTN</name>
<dbReference type="Proteomes" id="UP001501676">
    <property type="component" value="Unassembled WGS sequence"/>
</dbReference>
<evidence type="ECO:0000313" key="2">
    <source>
        <dbReference type="EMBL" id="GAA3390154.1"/>
    </source>
</evidence>
<dbReference type="RefSeq" id="WP_345729967.1">
    <property type="nucleotide sequence ID" value="NZ_BAAAYN010000027.1"/>
</dbReference>
<evidence type="ECO:0000313" key="3">
    <source>
        <dbReference type="Proteomes" id="UP001501676"/>
    </source>
</evidence>
<protein>
    <recommendedName>
        <fullName evidence="1">STAS domain-containing protein</fullName>
    </recommendedName>
</protein>
<accession>A0ABP6T2H4</accession>
<comment type="caution">
    <text evidence="2">The sequence shown here is derived from an EMBL/GenBank/DDBJ whole genome shotgun (WGS) entry which is preliminary data.</text>
</comment>
<dbReference type="EMBL" id="BAAAYN010000027">
    <property type="protein sequence ID" value="GAA3390154.1"/>
    <property type="molecule type" value="Genomic_DNA"/>
</dbReference>
<dbReference type="InterPro" id="IPR036513">
    <property type="entry name" value="STAS_dom_sf"/>
</dbReference>
<dbReference type="PROSITE" id="PS50801">
    <property type="entry name" value="STAS"/>
    <property type="match status" value="1"/>
</dbReference>
<organism evidence="2 3">
    <name type="scientific">Cryptosporangium minutisporangium</name>
    <dbReference type="NCBI Taxonomy" id="113569"/>
    <lineage>
        <taxon>Bacteria</taxon>
        <taxon>Bacillati</taxon>
        <taxon>Actinomycetota</taxon>
        <taxon>Actinomycetes</taxon>
        <taxon>Cryptosporangiales</taxon>
        <taxon>Cryptosporangiaceae</taxon>
        <taxon>Cryptosporangium</taxon>
    </lineage>
</organism>
<dbReference type="Pfam" id="PF01740">
    <property type="entry name" value="STAS"/>
    <property type="match status" value="1"/>
</dbReference>
<evidence type="ECO:0000259" key="1">
    <source>
        <dbReference type="PROSITE" id="PS50801"/>
    </source>
</evidence>
<sequence length="111" mass="11607">MSQLVAAGPRLDAATVGVLRTSLDEAIRSGAGPLILDLSAVQTVDAIGMGMLLGVERRAADADRQLLLRDVPVRVARLLRATGLSRVLRNEETPGHVASTVEREPASAVAS</sequence>
<dbReference type="CDD" id="cd07043">
    <property type="entry name" value="STAS_anti-anti-sigma_factors"/>
    <property type="match status" value="1"/>
</dbReference>
<feature type="domain" description="STAS" evidence="1">
    <location>
        <begin position="11"/>
        <end position="104"/>
    </location>
</feature>
<gene>
    <name evidence="2" type="ORF">GCM10020369_43040</name>
</gene>
<dbReference type="SUPFAM" id="SSF52091">
    <property type="entry name" value="SpoIIaa-like"/>
    <property type="match status" value="1"/>
</dbReference>
<keyword evidence="3" id="KW-1185">Reference proteome</keyword>